<evidence type="ECO:0000313" key="2">
    <source>
        <dbReference type="EMBL" id="GMT15140.1"/>
    </source>
</evidence>
<reference evidence="2" key="1">
    <citation type="submission" date="2023-10" db="EMBL/GenBank/DDBJ databases">
        <title>Genome assembly of Pristionchus species.</title>
        <authorList>
            <person name="Yoshida K."/>
            <person name="Sommer R.J."/>
        </authorList>
    </citation>
    <scope>NUCLEOTIDE SEQUENCE</scope>
    <source>
        <strain evidence="2">RS5133</strain>
    </source>
</reference>
<feature type="compositionally biased region" description="Low complexity" evidence="1">
    <location>
        <begin position="124"/>
        <end position="133"/>
    </location>
</feature>
<feature type="compositionally biased region" description="Acidic residues" evidence="1">
    <location>
        <begin position="462"/>
        <end position="484"/>
    </location>
</feature>
<name>A0AAV5V6A4_9BILA</name>
<evidence type="ECO:0008006" key="4">
    <source>
        <dbReference type="Google" id="ProtNLM"/>
    </source>
</evidence>
<accession>A0AAV5V6A4</accession>
<comment type="caution">
    <text evidence="2">The sequence shown here is derived from an EMBL/GenBank/DDBJ whole genome shotgun (WGS) entry which is preliminary data.</text>
</comment>
<protein>
    <recommendedName>
        <fullName evidence="4">THAP-type domain-containing protein</fullName>
    </recommendedName>
</protein>
<dbReference type="AlphaFoldDB" id="A0AAV5V6A4"/>
<evidence type="ECO:0000256" key="1">
    <source>
        <dbReference type="SAM" id="MobiDB-lite"/>
    </source>
</evidence>
<proteinExistence type="predicted"/>
<feature type="compositionally biased region" description="Low complexity" evidence="1">
    <location>
        <begin position="505"/>
        <end position="515"/>
    </location>
</feature>
<keyword evidence="3" id="KW-1185">Reference proteome</keyword>
<feature type="region of interest" description="Disordered" evidence="1">
    <location>
        <begin position="453"/>
        <end position="521"/>
    </location>
</feature>
<organism evidence="2 3">
    <name type="scientific">Pristionchus fissidentatus</name>
    <dbReference type="NCBI Taxonomy" id="1538716"/>
    <lineage>
        <taxon>Eukaryota</taxon>
        <taxon>Metazoa</taxon>
        <taxon>Ecdysozoa</taxon>
        <taxon>Nematoda</taxon>
        <taxon>Chromadorea</taxon>
        <taxon>Rhabditida</taxon>
        <taxon>Rhabditina</taxon>
        <taxon>Diplogasteromorpha</taxon>
        <taxon>Diplogasteroidea</taxon>
        <taxon>Neodiplogasteridae</taxon>
        <taxon>Pristionchus</taxon>
    </lineage>
</organism>
<sequence length="521" mass="57420">MVICSLCGDRSPPRTHMFPQNSRAEVQLKWVQALHLPKEKEDSILAEMRSLEEKGSRPRWCTYHFDYDDAGIHFPKFYDPEEGKVNQEESKDDEDETKEEEKISRKRSATPSDAPRRSRRRKSTAAPAASTAAGAADAAALIAALSADIDEPSTSGDPVDDRSLQSILADLGIIPTIGGDSATATTSSSSLIDSQMKEEERGEATNVEKTLHSILMGAGLPVPDTLRAKKGVMGDDEEDEDTIFPPLRRTAQKPQVGRKMVMPMKRGVMPNTGAQMQQPILRPGGATLLSPKQLMNPMSGKAGPVPRVVVMPRSTELVTKLPSTVYNHFTCEKYDYTDSLRNFRMPCAKDKCMSELRVIMNRARSLEDKFDELADSVVELMQIYKNQSHSQSLSTLQGRAASVAGPVFGKLPRNPITDSYTPLSVQERRDRRLALLKDPVSLLTDDDLAGTVRKKVSKGKESDEEEEDEEAPDLEDDEGEDDDWAPSPTKKSRVVSRDDADDDAPAASDSEASPPMLEMAE</sequence>
<gene>
    <name evidence="2" type="ORF">PFISCL1PPCAC_6437</name>
</gene>
<dbReference type="EMBL" id="BTSY01000002">
    <property type="protein sequence ID" value="GMT15140.1"/>
    <property type="molecule type" value="Genomic_DNA"/>
</dbReference>
<feature type="compositionally biased region" description="Basic and acidic residues" evidence="1">
    <location>
        <begin position="77"/>
        <end position="89"/>
    </location>
</feature>
<evidence type="ECO:0000313" key="3">
    <source>
        <dbReference type="Proteomes" id="UP001432322"/>
    </source>
</evidence>
<dbReference type="Proteomes" id="UP001432322">
    <property type="component" value="Unassembled WGS sequence"/>
</dbReference>
<feature type="region of interest" description="Disordered" evidence="1">
    <location>
        <begin position="77"/>
        <end position="133"/>
    </location>
</feature>